<protein>
    <recommendedName>
        <fullName evidence="7">Pentatricopeptide repeat-containing protein</fullName>
    </recommendedName>
</protein>
<dbReference type="PANTHER" id="PTHR46128">
    <property type="entry name" value="MITOCHONDRIAL GROUP I INTRON SPLICING FACTOR CCM1"/>
    <property type="match status" value="1"/>
</dbReference>
<comment type="caution">
    <text evidence="5">The sequence shown here is derived from an EMBL/GenBank/DDBJ whole genome shotgun (WGS) entry which is preliminary data.</text>
</comment>
<dbReference type="OrthoDB" id="185373at2759"/>
<feature type="repeat" description="PPR" evidence="3">
    <location>
        <begin position="546"/>
        <end position="580"/>
    </location>
</feature>
<feature type="compositionally biased region" description="Polar residues" evidence="4">
    <location>
        <begin position="68"/>
        <end position="80"/>
    </location>
</feature>
<dbReference type="Pfam" id="PF13041">
    <property type="entry name" value="PPR_2"/>
    <property type="match status" value="3"/>
</dbReference>
<proteinExistence type="inferred from homology"/>
<feature type="repeat" description="PPR" evidence="3">
    <location>
        <begin position="476"/>
        <end position="510"/>
    </location>
</feature>
<evidence type="ECO:0000313" key="6">
    <source>
        <dbReference type="Proteomes" id="UP000652761"/>
    </source>
</evidence>
<feature type="region of interest" description="Disordered" evidence="4">
    <location>
        <begin position="1"/>
        <end position="22"/>
    </location>
</feature>
<name>A0A843XF89_COLES</name>
<feature type="region of interest" description="Disordered" evidence="4">
    <location>
        <begin position="49"/>
        <end position="85"/>
    </location>
</feature>
<feature type="repeat" description="PPR" evidence="3">
    <location>
        <begin position="442"/>
        <end position="472"/>
    </location>
</feature>
<dbReference type="AlphaFoldDB" id="A0A843XF89"/>
<comment type="similarity">
    <text evidence="1">Belongs to the PPR family. P subfamily.</text>
</comment>
<evidence type="ECO:0000256" key="4">
    <source>
        <dbReference type="SAM" id="MobiDB-lite"/>
    </source>
</evidence>
<feature type="repeat" description="PPR" evidence="3">
    <location>
        <begin position="581"/>
        <end position="615"/>
    </location>
</feature>
<keyword evidence="6" id="KW-1185">Reference proteome</keyword>
<dbReference type="InterPro" id="IPR002885">
    <property type="entry name" value="PPR_rpt"/>
</dbReference>
<evidence type="ECO:0000256" key="1">
    <source>
        <dbReference type="ARBA" id="ARBA00007626"/>
    </source>
</evidence>
<evidence type="ECO:0008006" key="7">
    <source>
        <dbReference type="Google" id="ProtNLM"/>
    </source>
</evidence>
<feature type="compositionally biased region" description="Polar residues" evidence="4">
    <location>
        <begin position="126"/>
        <end position="139"/>
    </location>
</feature>
<organism evidence="5 6">
    <name type="scientific">Colocasia esculenta</name>
    <name type="common">Wild taro</name>
    <name type="synonym">Arum esculentum</name>
    <dbReference type="NCBI Taxonomy" id="4460"/>
    <lineage>
        <taxon>Eukaryota</taxon>
        <taxon>Viridiplantae</taxon>
        <taxon>Streptophyta</taxon>
        <taxon>Embryophyta</taxon>
        <taxon>Tracheophyta</taxon>
        <taxon>Spermatophyta</taxon>
        <taxon>Magnoliopsida</taxon>
        <taxon>Liliopsida</taxon>
        <taxon>Araceae</taxon>
        <taxon>Aroideae</taxon>
        <taxon>Colocasieae</taxon>
        <taxon>Colocasia</taxon>
    </lineage>
</organism>
<accession>A0A843XF89</accession>
<feature type="repeat" description="PPR" evidence="3">
    <location>
        <begin position="373"/>
        <end position="407"/>
    </location>
</feature>
<evidence type="ECO:0000313" key="5">
    <source>
        <dbReference type="EMBL" id="MQM17932.1"/>
    </source>
</evidence>
<dbReference type="SUPFAM" id="SSF48452">
    <property type="entry name" value="TPR-like"/>
    <property type="match status" value="1"/>
</dbReference>
<dbReference type="Proteomes" id="UP000652761">
    <property type="component" value="Unassembled WGS sequence"/>
</dbReference>
<reference evidence="5" key="1">
    <citation type="submission" date="2017-07" db="EMBL/GenBank/DDBJ databases">
        <title>Taro Niue Genome Assembly and Annotation.</title>
        <authorList>
            <person name="Atibalentja N."/>
            <person name="Keating K."/>
            <person name="Fields C.J."/>
        </authorList>
    </citation>
    <scope>NUCLEOTIDE SEQUENCE</scope>
    <source>
        <strain evidence="5">Niue_2</strain>
        <tissue evidence="5">Leaf</tissue>
    </source>
</reference>
<dbReference type="InterPro" id="IPR050872">
    <property type="entry name" value="PPR_P_subfamily"/>
</dbReference>
<gene>
    <name evidence="5" type="ORF">Taro_050916</name>
</gene>
<dbReference type="PROSITE" id="PS51375">
    <property type="entry name" value="PPR"/>
    <property type="match status" value="8"/>
</dbReference>
<evidence type="ECO:0000256" key="2">
    <source>
        <dbReference type="ARBA" id="ARBA00022737"/>
    </source>
</evidence>
<dbReference type="InterPro" id="IPR011990">
    <property type="entry name" value="TPR-like_helical_dom_sf"/>
</dbReference>
<feature type="repeat" description="PPR" evidence="3">
    <location>
        <begin position="651"/>
        <end position="686"/>
    </location>
</feature>
<feature type="repeat" description="PPR" evidence="3">
    <location>
        <begin position="616"/>
        <end position="650"/>
    </location>
</feature>
<dbReference type="EMBL" id="NMUH01007852">
    <property type="protein sequence ID" value="MQM17932.1"/>
    <property type="molecule type" value="Genomic_DNA"/>
</dbReference>
<dbReference type="NCBIfam" id="TIGR00756">
    <property type="entry name" value="PPR"/>
    <property type="match status" value="6"/>
</dbReference>
<evidence type="ECO:0000256" key="3">
    <source>
        <dbReference type="PROSITE-ProRule" id="PRU00708"/>
    </source>
</evidence>
<dbReference type="Pfam" id="PF01535">
    <property type="entry name" value="PPR"/>
    <property type="match status" value="2"/>
</dbReference>
<feature type="repeat" description="PPR" evidence="3">
    <location>
        <begin position="511"/>
        <end position="545"/>
    </location>
</feature>
<dbReference type="Gene3D" id="1.25.40.10">
    <property type="entry name" value="Tetratricopeptide repeat domain"/>
    <property type="match status" value="4"/>
</dbReference>
<dbReference type="PANTHER" id="PTHR46128:SF347">
    <property type="entry name" value="PENTACOTRIPEPTIDE-REPEAT REGION OF PRORP DOMAIN-CONTAINING PROTEIN"/>
    <property type="match status" value="1"/>
</dbReference>
<sequence length="744" mass="84646">MRPRRPRRERQDSPARPPRPYSSLTALTLLCVPSLPGCGGLRPPPPVAVPLWQPERRRNPAKPVPLLQRTSPERTNSSAEKNPGAPALLAHSLGLASHFSHGQPPAAARARLPLAHGQPLADRAPSTRQPASTRRSASSGPCARRLPQQKCLCRKCCQRPDLVCSTENPRGLEGNAGVLKTLRASNFYGRRGQQLIPWDVLVLLRHLSVRSIKFPIEIDGLMAMRTFLRNLYFAPHPFFRNVLPYDSFLCTMSKAFSSQQSFGFVDPEPSVVEDVNDICRILSDYRGPHHDIESALCGFSGKVSVDVVEQVLKRCKNLGVSAHRFFLWSGKLPGFTHSRTSYHILVDILGSCKEFPLIWDFLFEMRDSNYEICPEIFWIIFRSYCRANLPADAVRAFKKMEEFGIKPSIDDFHQLLTNLCLNNFMKEAQEIFEKWKSDFDVNPKTYSILMKGWGDFGNSDGARELFIDMLKRCSPDVIAYNTLMGCLCRAGRVDEAYEVFREMKHHEFQPDAASYGVFIRASCEANDVHSALKILERTKRYNLVPNVFTYNCIIKLFCKSGKLDEAYELLDEMLERGAKPDPWSYNTILAVHCRLHEVNKALRLLSRMDRDSCLPDKHTYNMLLKMLIGIGRIDRAMEVWDGMGGRGFYPSVSTYAVMIHGLCKKKGRLEDACRYFEMMIDEGLPPYLNTCELLRNCLLLLGLRERVHILAVKMQQSTSCKIQELSDAMLNRLTRKTMKIDVED</sequence>
<feature type="region of interest" description="Disordered" evidence="4">
    <location>
        <begin position="119"/>
        <end position="143"/>
    </location>
</feature>
<keyword evidence="2" id="KW-0677">Repeat</keyword>